<name>A0A4S4E5P7_CAMSN</name>
<dbReference type="EMBL" id="SDRB02007348">
    <property type="protein sequence ID" value="THG11311.1"/>
    <property type="molecule type" value="Genomic_DNA"/>
</dbReference>
<dbReference type="PANTHER" id="PTHR33450">
    <property type="entry name" value="EMB|CAB67623.1-RELATED"/>
    <property type="match status" value="1"/>
</dbReference>
<evidence type="ECO:0000313" key="2">
    <source>
        <dbReference type="EMBL" id="THG11311.1"/>
    </source>
</evidence>
<protein>
    <submittedName>
        <fullName evidence="2">Uncharacterized protein</fullName>
    </submittedName>
</protein>
<feature type="compositionally biased region" description="Acidic residues" evidence="1">
    <location>
        <begin position="134"/>
        <end position="144"/>
    </location>
</feature>
<dbReference type="AlphaFoldDB" id="A0A4S4E5P7"/>
<accession>A0A4S4E5P7</accession>
<evidence type="ECO:0000256" key="1">
    <source>
        <dbReference type="SAM" id="MobiDB-lite"/>
    </source>
</evidence>
<feature type="region of interest" description="Disordered" evidence="1">
    <location>
        <begin position="134"/>
        <end position="155"/>
    </location>
</feature>
<organism evidence="2 3">
    <name type="scientific">Camellia sinensis var. sinensis</name>
    <name type="common">China tea</name>
    <dbReference type="NCBI Taxonomy" id="542762"/>
    <lineage>
        <taxon>Eukaryota</taxon>
        <taxon>Viridiplantae</taxon>
        <taxon>Streptophyta</taxon>
        <taxon>Embryophyta</taxon>
        <taxon>Tracheophyta</taxon>
        <taxon>Spermatophyta</taxon>
        <taxon>Magnoliopsida</taxon>
        <taxon>eudicotyledons</taxon>
        <taxon>Gunneridae</taxon>
        <taxon>Pentapetalae</taxon>
        <taxon>asterids</taxon>
        <taxon>Ericales</taxon>
        <taxon>Theaceae</taxon>
        <taxon>Camellia</taxon>
    </lineage>
</organism>
<evidence type="ECO:0000313" key="3">
    <source>
        <dbReference type="Proteomes" id="UP000306102"/>
    </source>
</evidence>
<dbReference type="Proteomes" id="UP000306102">
    <property type="component" value="Unassembled WGS sequence"/>
</dbReference>
<reference evidence="2 3" key="1">
    <citation type="journal article" date="2018" name="Proc. Natl. Acad. Sci. U.S.A.">
        <title>Draft genome sequence of Camellia sinensis var. sinensis provides insights into the evolution of the tea genome and tea quality.</title>
        <authorList>
            <person name="Wei C."/>
            <person name="Yang H."/>
            <person name="Wang S."/>
            <person name="Zhao J."/>
            <person name="Liu C."/>
            <person name="Gao L."/>
            <person name="Xia E."/>
            <person name="Lu Y."/>
            <person name="Tai Y."/>
            <person name="She G."/>
            <person name="Sun J."/>
            <person name="Cao H."/>
            <person name="Tong W."/>
            <person name="Gao Q."/>
            <person name="Li Y."/>
            <person name="Deng W."/>
            <person name="Jiang X."/>
            <person name="Wang W."/>
            <person name="Chen Q."/>
            <person name="Zhang S."/>
            <person name="Li H."/>
            <person name="Wu J."/>
            <person name="Wang P."/>
            <person name="Li P."/>
            <person name="Shi C."/>
            <person name="Zheng F."/>
            <person name="Jian J."/>
            <person name="Huang B."/>
            <person name="Shan D."/>
            <person name="Shi M."/>
            <person name="Fang C."/>
            <person name="Yue Y."/>
            <person name="Li F."/>
            <person name="Li D."/>
            <person name="Wei S."/>
            <person name="Han B."/>
            <person name="Jiang C."/>
            <person name="Yin Y."/>
            <person name="Xia T."/>
            <person name="Zhang Z."/>
            <person name="Bennetzen J.L."/>
            <person name="Zhao S."/>
            <person name="Wan X."/>
        </authorList>
    </citation>
    <scope>NUCLEOTIDE SEQUENCE [LARGE SCALE GENOMIC DNA]</scope>
    <source>
        <strain evidence="3">cv. Shuchazao</strain>
        <tissue evidence="2">Leaf</tissue>
    </source>
</reference>
<dbReference type="PANTHER" id="PTHR33450:SF31">
    <property type="entry name" value="EMB|CAB67623.1"/>
    <property type="match status" value="1"/>
</dbReference>
<proteinExistence type="predicted"/>
<comment type="caution">
    <text evidence="2">The sequence shown here is derived from an EMBL/GenBank/DDBJ whole genome shotgun (WGS) entry which is preliminary data.</text>
</comment>
<keyword evidence="3" id="KW-1185">Reference proteome</keyword>
<sequence>MKNSSASIFLKHIISVLCSITKAKSMAIRNKTSALKARLIVLSLLKNKKFSLGSISQKIQGILGHQDKRGDEEEDNDQNKAIVLYNALESVPSSSSHTHLVEEGDQEDQYYYNYNYEEEDGDDKYPDLTHSLFEEEEEEDELDSGDPNGSVIDLVKNSKEGGEDFKLEDEIDQVADLFIMKFHKRGGAAIATATATIGEAEAVAVVRRSARRRSEAATIGGEATAVVLRDDLLPPFFLSLPSLSPLPLLSQFEPLVSSCGSFPF</sequence>
<gene>
    <name evidence="2" type="ORF">TEA_014281</name>
</gene>